<sequence length="117" mass="12880">MKKTLVAAGVVIALGIVWTGGAWYTGKKLENHLSEMVTQANEQLKRTAPEAGVELSYQNYQRGVFSSHLQLVVKPVAGADNTWLKPGQSIVLDESVSHGPFPLAQLKTLNLILLWRR</sequence>
<dbReference type="AlphaFoldDB" id="A0A447JHN7"/>
<dbReference type="Proteomes" id="UP000281393">
    <property type="component" value="Chromosome"/>
</dbReference>
<proteinExistence type="predicted"/>
<evidence type="ECO:0000313" key="1">
    <source>
        <dbReference type="EMBL" id="VDY41869.1"/>
    </source>
</evidence>
<accession>A0A447JHN7</accession>
<dbReference type="InterPro" id="IPR010352">
    <property type="entry name" value="DUF945"/>
</dbReference>
<dbReference type="EMBL" id="LR133909">
    <property type="protein sequence ID" value="VDY41869.1"/>
    <property type="molecule type" value="Genomic_DNA"/>
</dbReference>
<name>A0A447JHN7_SALET</name>
<organism evidence="1 2">
    <name type="scientific">Salmonella enterica subsp. enterica serovar Daytona</name>
    <dbReference type="NCBI Taxonomy" id="1962639"/>
    <lineage>
        <taxon>Bacteria</taxon>
        <taxon>Pseudomonadati</taxon>
        <taxon>Pseudomonadota</taxon>
        <taxon>Gammaproteobacteria</taxon>
        <taxon>Enterobacterales</taxon>
        <taxon>Enterobacteriaceae</taxon>
        <taxon>Salmonella</taxon>
    </lineage>
</organism>
<evidence type="ECO:0000313" key="2">
    <source>
        <dbReference type="Proteomes" id="UP000281393"/>
    </source>
</evidence>
<dbReference type="Pfam" id="PF06097">
    <property type="entry name" value="DUF945"/>
    <property type="match status" value="1"/>
</dbReference>
<reference evidence="1 2" key="1">
    <citation type="submission" date="2018-12" db="EMBL/GenBank/DDBJ databases">
        <authorList>
            <consortium name="Pathogen Informatics"/>
        </authorList>
    </citation>
    <scope>NUCLEOTIDE SEQUENCE [LARGE SCALE GENOMIC DNA]</scope>
    <source>
        <strain evidence="1 2">NCTC7102</strain>
    </source>
</reference>
<protein>
    <submittedName>
        <fullName evidence="1">GTP-binding protein YdgA</fullName>
    </submittedName>
</protein>
<gene>
    <name evidence="1" type="primary">ydgA_3</name>
    <name evidence="1" type="ORF">NCTC7102_02950</name>
</gene>